<dbReference type="InterPro" id="IPR035979">
    <property type="entry name" value="RBD_domain_sf"/>
</dbReference>
<accession>A0A6A5TQ51</accession>
<sequence>MVPRPGMVGDVLATISNHLVEAAERRNRASQNESSKERLNRNTSRAVTPQPFAPPSTVTSSLHLPSPLFEPPTPPKSNTSGTSSMMAGPPSASPLSRSPVALMTLDELRKQEPAHARFLVGQMRDLEEYVEDVKTSPSMRRDEDLMSEETKAQLVALRVIKGIQPAVEADEAELLLADLYLDEMSGTLPGAPVTSASEKDDSKPLLVESETKDATLSDQPVYQHTEDNSLGTLRTGFEAICSPSPLTSESELLHDRTQTQPPPRVELPVLPHSLQSETVQHQAMDLSRELLPRAIALRLEQAAIQWDKVQGWTEYLFSDGPNGHVAQREEDIFMQNAFAQLEELKQKNLEDEAIQLATEEQACLPRRLVVTNIAADADEEELEELFKDFKWEICRITILDERDPVKRTQTAYIDMDRREAARFASFIFGFIYGLRVDIRLAVENTGEAKIWRLRDGAKTHYFTEEDFDT</sequence>
<feature type="compositionally biased region" description="Low complexity" evidence="1">
    <location>
        <begin position="83"/>
        <end position="96"/>
    </location>
</feature>
<dbReference type="InterPro" id="IPR012677">
    <property type="entry name" value="Nucleotide-bd_a/b_plait_sf"/>
</dbReference>
<evidence type="ECO:0000313" key="2">
    <source>
        <dbReference type="EMBL" id="KAF1953829.1"/>
    </source>
</evidence>
<proteinExistence type="predicted"/>
<organism evidence="2 3">
    <name type="scientific">Byssothecium circinans</name>
    <dbReference type="NCBI Taxonomy" id="147558"/>
    <lineage>
        <taxon>Eukaryota</taxon>
        <taxon>Fungi</taxon>
        <taxon>Dikarya</taxon>
        <taxon>Ascomycota</taxon>
        <taxon>Pezizomycotina</taxon>
        <taxon>Dothideomycetes</taxon>
        <taxon>Pleosporomycetidae</taxon>
        <taxon>Pleosporales</taxon>
        <taxon>Massarineae</taxon>
        <taxon>Massarinaceae</taxon>
        <taxon>Byssothecium</taxon>
    </lineage>
</organism>
<dbReference type="EMBL" id="ML977001">
    <property type="protein sequence ID" value="KAF1953829.1"/>
    <property type="molecule type" value="Genomic_DNA"/>
</dbReference>
<feature type="region of interest" description="Disordered" evidence="1">
    <location>
        <begin position="24"/>
        <end position="97"/>
    </location>
</feature>
<dbReference type="GO" id="GO:0003676">
    <property type="term" value="F:nucleic acid binding"/>
    <property type="evidence" value="ECO:0007669"/>
    <property type="project" value="InterPro"/>
</dbReference>
<dbReference type="AlphaFoldDB" id="A0A6A5TQ51"/>
<evidence type="ECO:0000256" key="1">
    <source>
        <dbReference type="SAM" id="MobiDB-lite"/>
    </source>
</evidence>
<gene>
    <name evidence="2" type="ORF">CC80DRAFT_595399</name>
</gene>
<dbReference type="OrthoDB" id="3796937at2759"/>
<dbReference type="Gene3D" id="3.30.70.330">
    <property type="match status" value="1"/>
</dbReference>
<evidence type="ECO:0000313" key="3">
    <source>
        <dbReference type="Proteomes" id="UP000800035"/>
    </source>
</evidence>
<dbReference type="SUPFAM" id="SSF54928">
    <property type="entry name" value="RNA-binding domain, RBD"/>
    <property type="match status" value="1"/>
</dbReference>
<keyword evidence="3" id="KW-1185">Reference proteome</keyword>
<name>A0A6A5TQ51_9PLEO</name>
<evidence type="ECO:0008006" key="4">
    <source>
        <dbReference type="Google" id="ProtNLM"/>
    </source>
</evidence>
<protein>
    <recommendedName>
        <fullName evidence="4">RRM domain-containing protein</fullName>
    </recommendedName>
</protein>
<dbReference type="Proteomes" id="UP000800035">
    <property type="component" value="Unassembled WGS sequence"/>
</dbReference>
<reference evidence="2" key="1">
    <citation type="journal article" date="2020" name="Stud. Mycol.">
        <title>101 Dothideomycetes genomes: a test case for predicting lifestyles and emergence of pathogens.</title>
        <authorList>
            <person name="Haridas S."/>
            <person name="Albert R."/>
            <person name="Binder M."/>
            <person name="Bloem J."/>
            <person name="Labutti K."/>
            <person name="Salamov A."/>
            <person name="Andreopoulos B."/>
            <person name="Baker S."/>
            <person name="Barry K."/>
            <person name="Bills G."/>
            <person name="Bluhm B."/>
            <person name="Cannon C."/>
            <person name="Castanera R."/>
            <person name="Culley D."/>
            <person name="Daum C."/>
            <person name="Ezra D."/>
            <person name="Gonzalez J."/>
            <person name="Henrissat B."/>
            <person name="Kuo A."/>
            <person name="Liang C."/>
            <person name="Lipzen A."/>
            <person name="Lutzoni F."/>
            <person name="Magnuson J."/>
            <person name="Mondo S."/>
            <person name="Nolan M."/>
            <person name="Ohm R."/>
            <person name="Pangilinan J."/>
            <person name="Park H.-J."/>
            <person name="Ramirez L."/>
            <person name="Alfaro M."/>
            <person name="Sun H."/>
            <person name="Tritt A."/>
            <person name="Yoshinaga Y."/>
            <person name="Zwiers L.-H."/>
            <person name="Turgeon B."/>
            <person name="Goodwin S."/>
            <person name="Spatafora J."/>
            <person name="Crous P."/>
            <person name="Grigoriev I."/>
        </authorList>
    </citation>
    <scope>NUCLEOTIDE SEQUENCE</scope>
    <source>
        <strain evidence="2">CBS 675.92</strain>
    </source>
</reference>